<dbReference type="InterPro" id="IPR036259">
    <property type="entry name" value="MFS_trans_sf"/>
</dbReference>
<feature type="transmembrane region" description="Helical" evidence="5">
    <location>
        <begin position="187"/>
        <end position="209"/>
    </location>
</feature>
<feature type="transmembrane region" description="Helical" evidence="5">
    <location>
        <begin position="372"/>
        <end position="393"/>
    </location>
</feature>
<feature type="transmembrane region" description="Helical" evidence="5">
    <location>
        <begin position="347"/>
        <end position="366"/>
    </location>
</feature>
<dbReference type="Gene3D" id="1.20.1250.20">
    <property type="entry name" value="MFS general substrate transporter like domains"/>
    <property type="match status" value="2"/>
</dbReference>
<proteinExistence type="predicted"/>
<evidence type="ECO:0000313" key="8">
    <source>
        <dbReference type="Proteomes" id="UP000186108"/>
    </source>
</evidence>
<feature type="transmembrane region" description="Helical" evidence="5">
    <location>
        <begin position="313"/>
        <end position="335"/>
    </location>
</feature>
<feature type="transmembrane region" description="Helical" evidence="5">
    <location>
        <begin position="98"/>
        <end position="118"/>
    </location>
</feature>
<dbReference type="GO" id="GO:0022857">
    <property type="term" value="F:transmembrane transporter activity"/>
    <property type="evidence" value="ECO:0007669"/>
    <property type="project" value="InterPro"/>
</dbReference>
<dbReference type="PATRIC" id="fig|37919.13.peg.4484"/>
<keyword evidence="4 5" id="KW-0472">Membrane</keyword>
<dbReference type="PANTHER" id="PTHR11662">
    <property type="entry name" value="SOLUTE CARRIER FAMILY 17"/>
    <property type="match status" value="1"/>
</dbReference>
<evidence type="ECO:0000256" key="4">
    <source>
        <dbReference type="ARBA" id="ARBA00023136"/>
    </source>
</evidence>
<keyword evidence="3 5" id="KW-1133">Transmembrane helix</keyword>
<evidence type="ECO:0000313" key="7">
    <source>
        <dbReference type="EMBL" id="ANS28927.1"/>
    </source>
</evidence>
<accession>A0A1B1K8I7</accession>
<protein>
    <submittedName>
        <fullName evidence="7">Conserved putative membrane protein</fullName>
    </submittedName>
</protein>
<feature type="domain" description="Major facilitator superfamily (MFS) profile" evidence="6">
    <location>
        <begin position="60"/>
        <end position="464"/>
    </location>
</feature>
<dbReference type="InterPro" id="IPR011701">
    <property type="entry name" value="MFS"/>
</dbReference>
<dbReference type="AlphaFoldDB" id="A0A1B1K8I7"/>
<evidence type="ECO:0000256" key="3">
    <source>
        <dbReference type="ARBA" id="ARBA00022989"/>
    </source>
</evidence>
<dbReference type="EMBL" id="CP009111">
    <property type="protein sequence ID" value="ANS28927.1"/>
    <property type="molecule type" value="Genomic_DNA"/>
</dbReference>
<evidence type="ECO:0000256" key="2">
    <source>
        <dbReference type="ARBA" id="ARBA00022692"/>
    </source>
</evidence>
<sequence>MPVWKAVIVPRIGRSETGYILQFGEIWITRRLNVSIGEIESRRHASTAPAAPSTRRAWLVTGLLFVFMLINFADKAVMGLAAKPMSETFGLDSAEYGHVASSFFLLFSISAVVIGVLANRVPTRWLLVGLAVVWSLSQAPMIWTTSIGVLFASRIVLGAAEGPAFGLANHSLHKWFVDSRRQLPSSVLALGSSVGTLLAAPALTWVIVHHGWREAFAAVAILGLVWCAAWVLLVRSEGPYGAESAPTQAAPVANAAIEDHTSYWRIFLSGTSIGSLALGFAAYFGLAISVAWLPRFLQESRGFSMTGAGNATAVFWAVAGLFILGTGILSQRLTLAGITTTWSRGMLSAALVFGGGLCTIAGVMVHSPMGSLILLMIGLGAPTSVFAITQTLAGEIAPVRQRGAVLGVGVGISTLAGVIAPTVMGNLLDSASDTVAGYNNGFTVVAMVCVAAAMVGAALIRPGRDAARLRTISSS</sequence>
<reference evidence="7 8" key="1">
    <citation type="submission" date="2014-07" db="EMBL/GenBank/DDBJ databases">
        <authorList>
            <person name="Zhang J.E."/>
            <person name="Yang H."/>
            <person name="Guo J."/>
            <person name="Deng Z."/>
            <person name="Luo H."/>
            <person name="Luo M."/>
            <person name="Zhao B."/>
        </authorList>
    </citation>
    <scope>NUCLEOTIDE SEQUENCE [LARGE SCALE GENOMIC DNA]</scope>
    <source>
        <strain evidence="7 8">1CP</strain>
    </source>
</reference>
<dbReference type="PROSITE" id="PS50850">
    <property type="entry name" value="MFS"/>
    <property type="match status" value="1"/>
</dbReference>
<feature type="transmembrane region" description="Helical" evidence="5">
    <location>
        <begin position="405"/>
        <end position="428"/>
    </location>
</feature>
<feature type="transmembrane region" description="Helical" evidence="5">
    <location>
        <begin position="149"/>
        <end position="167"/>
    </location>
</feature>
<organism evidence="7 8">
    <name type="scientific">Rhodococcus opacus</name>
    <name type="common">Nocardia opaca</name>
    <dbReference type="NCBI Taxonomy" id="37919"/>
    <lineage>
        <taxon>Bacteria</taxon>
        <taxon>Bacillati</taxon>
        <taxon>Actinomycetota</taxon>
        <taxon>Actinomycetes</taxon>
        <taxon>Mycobacteriales</taxon>
        <taxon>Nocardiaceae</taxon>
        <taxon>Rhodococcus</taxon>
    </lineage>
</organism>
<feature type="transmembrane region" description="Helical" evidence="5">
    <location>
        <begin position="57"/>
        <end position="78"/>
    </location>
</feature>
<feature type="transmembrane region" description="Helical" evidence="5">
    <location>
        <begin position="273"/>
        <end position="293"/>
    </location>
</feature>
<dbReference type="InterPro" id="IPR020846">
    <property type="entry name" value="MFS_dom"/>
</dbReference>
<comment type="subcellular location">
    <subcellularLocation>
        <location evidence="1">Cell membrane</location>
        <topology evidence="1">Multi-pass membrane protein</topology>
    </subcellularLocation>
</comment>
<dbReference type="PANTHER" id="PTHR11662:SF450">
    <property type="entry name" value="BLR1003 PROTEIN"/>
    <property type="match status" value="1"/>
</dbReference>
<dbReference type="InterPro" id="IPR050382">
    <property type="entry name" value="MFS_Na/Anion_cotransporter"/>
</dbReference>
<evidence type="ECO:0000259" key="6">
    <source>
        <dbReference type="PROSITE" id="PS50850"/>
    </source>
</evidence>
<dbReference type="GO" id="GO:0005886">
    <property type="term" value="C:plasma membrane"/>
    <property type="evidence" value="ECO:0007669"/>
    <property type="project" value="UniProtKB-SubCell"/>
</dbReference>
<evidence type="ECO:0000256" key="1">
    <source>
        <dbReference type="ARBA" id="ARBA00004651"/>
    </source>
</evidence>
<feature type="transmembrane region" description="Helical" evidence="5">
    <location>
        <begin position="215"/>
        <end position="234"/>
    </location>
</feature>
<name>A0A1B1K8I7_RHOOP</name>
<dbReference type="Proteomes" id="UP000186108">
    <property type="component" value="Chromosome"/>
</dbReference>
<feature type="transmembrane region" description="Helical" evidence="5">
    <location>
        <begin position="440"/>
        <end position="460"/>
    </location>
</feature>
<dbReference type="Pfam" id="PF07690">
    <property type="entry name" value="MFS_1"/>
    <property type="match status" value="1"/>
</dbReference>
<feature type="transmembrane region" description="Helical" evidence="5">
    <location>
        <begin position="125"/>
        <end position="143"/>
    </location>
</feature>
<keyword evidence="2 5" id="KW-0812">Transmembrane</keyword>
<gene>
    <name evidence="7" type="ORF">R1CP_21255</name>
</gene>
<evidence type="ECO:0000256" key="5">
    <source>
        <dbReference type="SAM" id="Phobius"/>
    </source>
</evidence>
<dbReference type="SUPFAM" id="SSF103473">
    <property type="entry name" value="MFS general substrate transporter"/>
    <property type="match status" value="1"/>
</dbReference>